<feature type="transmembrane region" description="Helical" evidence="2">
    <location>
        <begin position="829"/>
        <end position="855"/>
    </location>
</feature>
<evidence type="ECO:0000313" key="4">
    <source>
        <dbReference type="Proteomes" id="UP000238274"/>
    </source>
</evidence>
<feature type="compositionally biased region" description="Low complexity" evidence="1">
    <location>
        <begin position="764"/>
        <end position="776"/>
    </location>
</feature>
<organism evidence="3 4">
    <name type="scientific">Puccinia striiformis</name>
    <dbReference type="NCBI Taxonomy" id="27350"/>
    <lineage>
        <taxon>Eukaryota</taxon>
        <taxon>Fungi</taxon>
        <taxon>Dikarya</taxon>
        <taxon>Basidiomycota</taxon>
        <taxon>Pucciniomycotina</taxon>
        <taxon>Pucciniomycetes</taxon>
        <taxon>Pucciniales</taxon>
        <taxon>Pucciniaceae</taxon>
        <taxon>Puccinia</taxon>
    </lineage>
</organism>
<keyword evidence="2" id="KW-0472">Membrane</keyword>
<evidence type="ECO:0000256" key="1">
    <source>
        <dbReference type="SAM" id="MobiDB-lite"/>
    </source>
</evidence>
<feature type="region of interest" description="Disordered" evidence="1">
    <location>
        <begin position="750"/>
        <end position="814"/>
    </location>
</feature>
<keyword evidence="4" id="KW-1185">Reference proteome</keyword>
<keyword evidence="2" id="KW-0812">Transmembrane</keyword>
<dbReference type="VEuPathDB" id="FungiDB:PSHT_05437"/>
<name>A0A2S4WAB9_9BASI</name>
<reference evidence="4" key="3">
    <citation type="journal article" date="2018" name="Mol. Plant Microbe Interact.">
        <title>Genome sequence resources for the wheat stripe rust pathogen (Puccinia striiformis f. sp. tritici) and the barley stripe rust pathogen (Puccinia striiformis f. sp. hordei).</title>
        <authorList>
            <person name="Xia C."/>
            <person name="Wang M."/>
            <person name="Yin C."/>
            <person name="Cornejo O.E."/>
            <person name="Hulbert S.H."/>
            <person name="Chen X."/>
        </authorList>
    </citation>
    <scope>NUCLEOTIDE SEQUENCE [LARGE SCALE GENOMIC DNA]</scope>
    <source>
        <strain evidence="4">93TX-2</strain>
    </source>
</reference>
<dbReference type="EMBL" id="PKSM01000061">
    <property type="protein sequence ID" value="POW18647.1"/>
    <property type="molecule type" value="Genomic_DNA"/>
</dbReference>
<dbReference type="Proteomes" id="UP000238274">
    <property type="component" value="Unassembled WGS sequence"/>
</dbReference>
<accession>A0A2S4WAB9</accession>
<dbReference type="VEuPathDB" id="FungiDB:PSTT_17077"/>
<evidence type="ECO:0000313" key="3">
    <source>
        <dbReference type="EMBL" id="POW18647.1"/>
    </source>
</evidence>
<reference evidence="3 4" key="1">
    <citation type="submission" date="2017-12" db="EMBL/GenBank/DDBJ databases">
        <title>Gene loss provides genomic basis for host adaptation in cereal stripe rust fungi.</title>
        <authorList>
            <person name="Xia C."/>
        </authorList>
    </citation>
    <scope>NUCLEOTIDE SEQUENCE [LARGE SCALE GENOMIC DNA]</scope>
    <source>
        <strain evidence="3 4">93TX-2</strain>
    </source>
</reference>
<reference evidence="4" key="2">
    <citation type="journal article" date="2018" name="BMC Genomics">
        <title>Genomic insights into host adaptation between the wheat stripe rust pathogen (Puccinia striiformis f. sp. tritici) and the barley stripe rust pathogen (Puccinia striiformis f. sp. hordei).</title>
        <authorList>
            <person name="Xia C."/>
            <person name="Wang M."/>
            <person name="Yin C."/>
            <person name="Cornejo O.E."/>
            <person name="Hulbert S.H."/>
            <person name="Chen X."/>
        </authorList>
    </citation>
    <scope>NUCLEOTIDE SEQUENCE [LARGE SCALE GENOMIC DNA]</scope>
    <source>
        <strain evidence="4">93TX-2</strain>
    </source>
</reference>
<feature type="non-terminal residue" evidence="3">
    <location>
        <position position="1"/>
    </location>
</feature>
<sequence>VIGQCAISTPSWWWVSESQHRPATVNPPAEVGQTSLAPISKEQPAISSLEPVDSAKEAGSASLDRKPEEHRIIIPGESTTPSKIQPSQQNAVAQFQSTSETEHRIQISDRQSRTTDQYISLAPGSYARAAEFLPWSYLELLSLRLCTSSKADTYRERYGHMRQHILSLPILVLPFFSRQIGFQSASGEGFSRAGAAPGFASAILAEPGLSIYSFESLKSNTLDQVLQMSELERPVESAAYSIESFRSLEGKRSEEEYQAIFFKAVSQLYEEWANPENLKLRTPTPAQETTDRKTEHEIRKRLTRVLLPGFQEELERLPGNLNLTVHTIGSSWWHEKGLWSLLEIDDVIREIDRSINTQHQIRLQFFEYLQDHFRPLILECLTFFEDFSFEGLSSAIHDFTFSKLLLAIQNHPITQRWETISKLITSAIQELDVLIRSLHGNLLVLAKYECQLMVYEIEDNLNSLLENSNSLYQKYHRKITHKPMSNSQRDELLNDRRKLKYIKLAIPILKLCRLFYNKLFRETNRSQQIIFNEPTIMRIGDTELNEFLVKTDYAKSWLSRFRKQIEDGPRERRKVGNMTINVQEAWVDSWTVIVEQYVDCLVANNHPQVNQKIAKDARKWLQSWFFFGLTWPHPRCRNSSKTNVYAFSDETSFVPACCVFQRFQEESLAKIKRLKEWTSRGVIGQDQEAKRVIGQCTIAMQFWRVGRAPEHPPAITNPPVEVAQTSLAPISHEEIAISSLERVDNAKEADSLGLSRKQGEHRITITSDTESTTSSTLHQIQPSQDNAISKFESTPEMDHPTRVPNQQSRYMSQHRPMQRDITIKCPPCLAYATSPFAFCGGIVLVVLAALIYLAVQTFKG</sequence>
<feature type="compositionally biased region" description="Polar residues" evidence="1">
    <location>
        <begin position="777"/>
        <end position="787"/>
    </location>
</feature>
<dbReference type="PANTHER" id="PTHR33069">
    <property type="entry name" value="CHROMOSOME 7, WHOLE GENOME SHOTGUN SEQUENCE-RELATED"/>
    <property type="match status" value="1"/>
</dbReference>
<proteinExistence type="predicted"/>
<keyword evidence="2" id="KW-1133">Transmembrane helix</keyword>
<evidence type="ECO:0000256" key="2">
    <source>
        <dbReference type="SAM" id="Phobius"/>
    </source>
</evidence>
<protein>
    <submittedName>
        <fullName evidence="3">Uncharacterized protein</fullName>
    </submittedName>
</protein>
<gene>
    <name evidence="3" type="ORF">PSHT_05437</name>
</gene>
<dbReference type="PANTHER" id="PTHR33069:SF3">
    <property type="entry name" value="DYNEIN HEAVY CHAIN TAIL DOMAIN-CONTAINING PROTEIN"/>
    <property type="match status" value="1"/>
</dbReference>
<comment type="caution">
    <text evidence="3">The sequence shown here is derived from an EMBL/GenBank/DDBJ whole genome shotgun (WGS) entry which is preliminary data.</text>
</comment>
<feature type="region of interest" description="Disordered" evidence="1">
    <location>
        <begin position="37"/>
        <end position="69"/>
    </location>
</feature>
<dbReference type="VEuPathDB" id="FungiDB:PSTT_00526"/>
<dbReference type="AlphaFoldDB" id="A0A2S4WAB9"/>